<dbReference type="Proteomes" id="UP000217790">
    <property type="component" value="Unassembled WGS sequence"/>
</dbReference>
<dbReference type="InParanoid" id="A0A2H3C7F6"/>
<proteinExistence type="predicted"/>
<dbReference type="OrthoDB" id="3130187at2759"/>
<dbReference type="AlphaFoldDB" id="A0A2H3C7F6"/>
<feature type="compositionally biased region" description="Polar residues" evidence="1">
    <location>
        <begin position="7"/>
        <end position="21"/>
    </location>
</feature>
<keyword evidence="3" id="KW-1185">Reference proteome</keyword>
<evidence type="ECO:0000313" key="2">
    <source>
        <dbReference type="EMBL" id="PBK79011.1"/>
    </source>
</evidence>
<evidence type="ECO:0000313" key="3">
    <source>
        <dbReference type="Proteomes" id="UP000217790"/>
    </source>
</evidence>
<feature type="compositionally biased region" description="Polar residues" evidence="1">
    <location>
        <begin position="45"/>
        <end position="54"/>
    </location>
</feature>
<reference evidence="3" key="1">
    <citation type="journal article" date="2017" name="Nat. Ecol. Evol.">
        <title>Genome expansion and lineage-specific genetic innovations in the forest pathogenic fungi Armillaria.</title>
        <authorList>
            <person name="Sipos G."/>
            <person name="Prasanna A.N."/>
            <person name="Walter M.C."/>
            <person name="O'Connor E."/>
            <person name="Balint B."/>
            <person name="Krizsan K."/>
            <person name="Kiss B."/>
            <person name="Hess J."/>
            <person name="Varga T."/>
            <person name="Slot J."/>
            <person name="Riley R."/>
            <person name="Boka B."/>
            <person name="Rigling D."/>
            <person name="Barry K."/>
            <person name="Lee J."/>
            <person name="Mihaltcheva S."/>
            <person name="LaButti K."/>
            <person name="Lipzen A."/>
            <person name="Waldron R."/>
            <person name="Moloney N.M."/>
            <person name="Sperisen C."/>
            <person name="Kredics L."/>
            <person name="Vagvoelgyi C."/>
            <person name="Patrignani A."/>
            <person name="Fitzpatrick D."/>
            <person name="Nagy I."/>
            <person name="Doyle S."/>
            <person name="Anderson J.B."/>
            <person name="Grigoriev I.V."/>
            <person name="Gueldener U."/>
            <person name="Muensterkoetter M."/>
            <person name="Nagy L.G."/>
        </authorList>
    </citation>
    <scope>NUCLEOTIDE SEQUENCE [LARGE SCALE GENOMIC DNA]</scope>
    <source>
        <strain evidence="3">Ar21-2</strain>
    </source>
</reference>
<feature type="compositionally biased region" description="Low complexity" evidence="1">
    <location>
        <begin position="31"/>
        <end position="44"/>
    </location>
</feature>
<name>A0A2H3C7F6_ARMGA</name>
<evidence type="ECO:0000256" key="1">
    <source>
        <dbReference type="SAM" id="MobiDB-lite"/>
    </source>
</evidence>
<dbReference type="EMBL" id="KZ293868">
    <property type="protein sequence ID" value="PBK79011.1"/>
    <property type="molecule type" value="Genomic_DNA"/>
</dbReference>
<feature type="compositionally biased region" description="Basic and acidic residues" evidence="1">
    <location>
        <begin position="308"/>
        <end position="331"/>
    </location>
</feature>
<protein>
    <submittedName>
        <fullName evidence="2">Uncharacterized protein</fullName>
    </submittedName>
</protein>
<feature type="compositionally biased region" description="Polar residues" evidence="1">
    <location>
        <begin position="78"/>
        <end position="95"/>
    </location>
</feature>
<sequence>MPRFTAPSPTQQTGQSSATQKTKVKPQFVTSKSAQPSKAASSSQTVPAKQTNALKSKPPLPPGTMFIGFDKPEVDSNAGPSDNSEAFQKDWTSTLHKPAEQFKTGPPINAARSEVSTQASSHALVVDAAARPNIIRGPDPNLSPLREDDKKEQVREDLVTGDAAIFDDDGHVDNFPSPDDNAPSLAQHEQMDIDGDEPQSSDEATSPLPTNAARRLSQGPRISFVFDDTTGDLVEPHPAIFLSRPTAPPSQSPDLRRSPRSHTSPVNPDVAYLKLAQGSNPDAKRKKKKDAKSKDKASDPAVPRKRARNDDDTAQVKDKPAPKKPKLKETIVIDEDERSSVNVAPGLPNRRQLLWASVVEALAKVVRNGIKKIGVLIVNKDFGDFVEVDNSYWSKAVAPFVGERYTTACDHCKRLGTQCRKLVTHTVKCVNGVAALNPIGHYRPKGS</sequence>
<feature type="region of interest" description="Disordered" evidence="1">
    <location>
        <begin position="1"/>
        <end position="333"/>
    </location>
</feature>
<gene>
    <name evidence="2" type="ORF">ARMGADRAFT_1112034</name>
</gene>
<accession>A0A2H3C7F6</accession>
<organism evidence="2 3">
    <name type="scientific">Armillaria gallica</name>
    <name type="common">Bulbous honey fungus</name>
    <name type="synonym">Armillaria bulbosa</name>
    <dbReference type="NCBI Taxonomy" id="47427"/>
    <lineage>
        <taxon>Eukaryota</taxon>
        <taxon>Fungi</taxon>
        <taxon>Dikarya</taxon>
        <taxon>Basidiomycota</taxon>
        <taxon>Agaricomycotina</taxon>
        <taxon>Agaricomycetes</taxon>
        <taxon>Agaricomycetidae</taxon>
        <taxon>Agaricales</taxon>
        <taxon>Marasmiineae</taxon>
        <taxon>Physalacriaceae</taxon>
        <taxon>Armillaria</taxon>
    </lineage>
</organism>
<feature type="compositionally biased region" description="Basic and acidic residues" evidence="1">
    <location>
        <begin position="145"/>
        <end position="158"/>
    </location>
</feature>
<feature type="non-terminal residue" evidence="2">
    <location>
        <position position="447"/>
    </location>
</feature>